<dbReference type="SUPFAM" id="SSF68906">
    <property type="entry name" value="SAP domain"/>
    <property type="match status" value="1"/>
</dbReference>
<gene>
    <name evidence="1" type="ORF">PHET_03675</name>
</gene>
<evidence type="ECO:0000313" key="1">
    <source>
        <dbReference type="EMBL" id="KAF5402695.1"/>
    </source>
</evidence>
<dbReference type="OrthoDB" id="3249161at2759"/>
<keyword evidence="2" id="KW-1185">Reference proteome</keyword>
<sequence>PNVGAIKRRAGAEIEEFKRVCHLDDIASPASKRTRIVAGTSMQADAEAKKSKSSNPTLLSEAYLRDLYRRDELVKLTVPTLRQAVKLLNMTPSGTHKADLVAQLNRHFQ</sequence>
<evidence type="ECO:0000313" key="2">
    <source>
        <dbReference type="Proteomes" id="UP000748531"/>
    </source>
</evidence>
<evidence type="ECO:0008006" key="3">
    <source>
        <dbReference type="Google" id="ProtNLM"/>
    </source>
</evidence>
<accession>A0A8J4T2J0</accession>
<dbReference type="Gene3D" id="1.10.720.30">
    <property type="entry name" value="SAP domain"/>
    <property type="match status" value="1"/>
</dbReference>
<name>A0A8J4T2J0_9TREM</name>
<protein>
    <recommendedName>
        <fullName evidence="3">SAP domain-containing protein</fullName>
    </recommendedName>
</protein>
<reference evidence="1" key="1">
    <citation type="submission" date="2019-05" db="EMBL/GenBank/DDBJ databases">
        <title>Annotation for the trematode Paragonimus heterotremus.</title>
        <authorList>
            <person name="Choi Y.-J."/>
        </authorList>
    </citation>
    <scope>NUCLEOTIDE SEQUENCE</scope>
    <source>
        <strain evidence="1">LC</strain>
    </source>
</reference>
<dbReference type="InterPro" id="IPR036361">
    <property type="entry name" value="SAP_dom_sf"/>
</dbReference>
<proteinExistence type="predicted"/>
<feature type="non-terminal residue" evidence="1">
    <location>
        <position position="1"/>
    </location>
</feature>
<dbReference type="AlphaFoldDB" id="A0A8J4T2J0"/>
<organism evidence="1 2">
    <name type="scientific">Paragonimus heterotremus</name>
    <dbReference type="NCBI Taxonomy" id="100268"/>
    <lineage>
        <taxon>Eukaryota</taxon>
        <taxon>Metazoa</taxon>
        <taxon>Spiralia</taxon>
        <taxon>Lophotrochozoa</taxon>
        <taxon>Platyhelminthes</taxon>
        <taxon>Trematoda</taxon>
        <taxon>Digenea</taxon>
        <taxon>Plagiorchiida</taxon>
        <taxon>Troglotremata</taxon>
        <taxon>Troglotrematidae</taxon>
        <taxon>Paragonimus</taxon>
    </lineage>
</organism>
<dbReference type="Proteomes" id="UP000748531">
    <property type="component" value="Unassembled WGS sequence"/>
</dbReference>
<dbReference type="EMBL" id="LUCH01001657">
    <property type="protein sequence ID" value="KAF5402695.1"/>
    <property type="molecule type" value="Genomic_DNA"/>
</dbReference>
<comment type="caution">
    <text evidence="1">The sequence shown here is derived from an EMBL/GenBank/DDBJ whole genome shotgun (WGS) entry which is preliminary data.</text>
</comment>